<dbReference type="SUPFAM" id="SSF56112">
    <property type="entry name" value="Protein kinase-like (PK-like)"/>
    <property type="match status" value="1"/>
</dbReference>
<feature type="region of interest" description="Disordered" evidence="1">
    <location>
        <begin position="437"/>
        <end position="467"/>
    </location>
</feature>
<evidence type="ECO:0000256" key="1">
    <source>
        <dbReference type="SAM" id="MobiDB-lite"/>
    </source>
</evidence>
<feature type="region of interest" description="Disordered" evidence="1">
    <location>
        <begin position="372"/>
        <end position="401"/>
    </location>
</feature>
<proteinExistence type="predicted"/>
<evidence type="ECO:0008006" key="4">
    <source>
        <dbReference type="Google" id="ProtNLM"/>
    </source>
</evidence>
<evidence type="ECO:0000313" key="3">
    <source>
        <dbReference type="Proteomes" id="UP000305067"/>
    </source>
</evidence>
<feature type="compositionally biased region" description="Polar residues" evidence="1">
    <location>
        <begin position="437"/>
        <end position="450"/>
    </location>
</feature>
<feature type="compositionally biased region" description="Low complexity" evidence="1">
    <location>
        <begin position="451"/>
        <end position="466"/>
    </location>
</feature>
<gene>
    <name evidence="2" type="ORF">BDV98DRAFT_541478</name>
</gene>
<dbReference type="EMBL" id="ML178816">
    <property type="protein sequence ID" value="TFL05516.1"/>
    <property type="molecule type" value="Genomic_DNA"/>
</dbReference>
<dbReference type="OrthoDB" id="3250441at2759"/>
<organism evidence="2 3">
    <name type="scientific">Pterulicium gracile</name>
    <dbReference type="NCBI Taxonomy" id="1884261"/>
    <lineage>
        <taxon>Eukaryota</taxon>
        <taxon>Fungi</taxon>
        <taxon>Dikarya</taxon>
        <taxon>Basidiomycota</taxon>
        <taxon>Agaricomycotina</taxon>
        <taxon>Agaricomycetes</taxon>
        <taxon>Agaricomycetidae</taxon>
        <taxon>Agaricales</taxon>
        <taxon>Pleurotineae</taxon>
        <taxon>Pterulaceae</taxon>
        <taxon>Pterulicium</taxon>
    </lineage>
</organism>
<dbReference type="STRING" id="1884261.A0A5C3QTX8"/>
<reference evidence="2 3" key="1">
    <citation type="journal article" date="2019" name="Nat. Ecol. Evol.">
        <title>Megaphylogeny resolves global patterns of mushroom evolution.</title>
        <authorList>
            <person name="Varga T."/>
            <person name="Krizsan K."/>
            <person name="Foldi C."/>
            <person name="Dima B."/>
            <person name="Sanchez-Garcia M."/>
            <person name="Sanchez-Ramirez S."/>
            <person name="Szollosi G.J."/>
            <person name="Szarkandi J.G."/>
            <person name="Papp V."/>
            <person name="Albert L."/>
            <person name="Andreopoulos W."/>
            <person name="Angelini C."/>
            <person name="Antonin V."/>
            <person name="Barry K.W."/>
            <person name="Bougher N.L."/>
            <person name="Buchanan P."/>
            <person name="Buyck B."/>
            <person name="Bense V."/>
            <person name="Catcheside P."/>
            <person name="Chovatia M."/>
            <person name="Cooper J."/>
            <person name="Damon W."/>
            <person name="Desjardin D."/>
            <person name="Finy P."/>
            <person name="Geml J."/>
            <person name="Haridas S."/>
            <person name="Hughes K."/>
            <person name="Justo A."/>
            <person name="Karasinski D."/>
            <person name="Kautmanova I."/>
            <person name="Kiss B."/>
            <person name="Kocsube S."/>
            <person name="Kotiranta H."/>
            <person name="LaButti K.M."/>
            <person name="Lechner B.E."/>
            <person name="Liimatainen K."/>
            <person name="Lipzen A."/>
            <person name="Lukacs Z."/>
            <person name="Mihaltcheva S."/>
            <person name="Morgado L.N."/>
            <person name="Niskanen T."/>
            <person name="Noordeloos M.E."/>
            <person name="Ohm R.A."/>
            <person name="Ortiz-Santana B."/>
            <person name="Ovrebo C."/>
            <person name="Racz N."/>
            <person name="Riley R."/>
            <person name="Savchenko A."/>
            <person name="Shiryaev A."/>
            <person name="Soop K."/>
            <person name="Spirin V."/>
            <person name="Szebenyi C."/>
            <person name="Tomsovsky M."/>
            <person name="Tulloss R.E."/>
            <person name="Uehling J."/>
            <person name="Grigoriev I.V."/>
            <person name="Vagvolgyi C."/>
            <person name="Papp T."/>
            <person name="Martin F.M."/>
            <person name="Miettinen O."/>
            <person name="Hibbett D.S."/>
            <person name="Nagy L.G."/>
        </authorList>
    </citation>
    <scope>NUCLEOTIDE SEQUENCE [LARGE SCALE GENOMIC DNA]</scope>
    <source>
        <strain evidence="2 3">CBS 309.79</strain>
    </source>
</reference>
<keyword evidence="3" id="KW-1185">Reference proteome</keyword>
<dbReference type="Proteomes" id="UP000305067">
    <property type="component" value="Unassembled WGS sequence"/>
</dbReference>
<dbReference type="InterPro" id="IPR011009">
    <property type="entry name" value="Kinase-like_dom_sf"/>
</dbReference>
<evidence type="ECO:0000313" key="2">
    <source>
        <dbReference type="EMBL" id="TFL05516.1"/>
    </source>
</evidence>
<protein>
    <recommendedName>
        <fullName evidence="4">Protein kinase domain-containing protein</fullName>
    </recommendedName>
</protein>
<accession>A0A5C3QTX8</accession>
<sequence>MDPFVYVPIMTASSQNHEFYLIFAKQYTISDTLKSMFEYVAKHQAQGDVVQFFWARTPLKCGDTDDLEKQCLESFGTNKLMHQNAFPLNIRPDQTYVGIGIQGTTEYYVQLIALITRTPVTRPSSLERPKLRSIPENTFAPDSILNAARKRPSPSTGAAVTSFMKYQKAECADAAYDSRPFALRPSPISIYDPTLAQFSRHITHPTSQYTFSKEELARAKAFATISMAWYASESERQSDLEPFINIGDSPMFRSVVIPLDDGASMTVDGGISVPHDGQIFRLVFTEVKNGAGTALNQVELYYMKLVSSARYWRVWQVSCCPMILIVVIGDTISVWGAVFADRFMFEPLCSIQLGPSPNIRTISELPSDWLSTRRPAASTDSNPPAQQSPPPQQSHPAGPVLEDRWDAGVRDLAKLLRCLDHAVVDLMRYYTGLQLPAQSSNPQTSSRGQKSFSTPSSTTSQPSTSPAQARFPFWTSFTSDDGFKYDLVYLARLTDDISKPVFRARMTASSGGNPVDVVVKFAFSYGEKGHKLLADRDSAPTLLYCKYERDIGMWAIVMELLAGGSLEAGSYLTDGQRKSLQAALDALHEEKLVFGDLREPNIIASGDRVKLIDFDWCGEEGVVRYPATTNTTGEIKWHSQVCGGQLIFRSHDTFRLEVMSGKLV</sequence>
<name>A0A5C3QTX8_9AGAR</name>
<dbReference type="AlphaFoldDB" id="A0A5C3QTX8"/>